<dbReference type="GO" id="GO:0005886">
    <property type="term" value="C:plasma membrane"/>
    <property type="evidence" value="ECO:0007669"/>
    <property type="project" value="UniProtKB-SubCell"/>
</dbReference>
<sequence length="180" mass="18541">MLTFENASTGTNGGVDAALLIIRIALGVVMIAHGYNHIFRGGKIKGTAGWFESLGMKPGILHAWTASITELAAGAMLILGIATPLAAAGVVGVMLVAFITNHRKNGFFIFRPGEGYEYVLTLLLVGIAIGGLGAGNWSIDHALGIADELLGWRGLAISAGLGGGGALALLAVFYRVPVKD</sequence>
<organism evidence="7">
    <name type="scientific">freshwater metagenome</name>
    <dbReference type="NCBI Taxonomy" id="449393"/>
    <lineage>
        <taxon>unclassified sequences</taxon>
        <taxon>metagenomes</taxon>
        <taxon>ecological metagenomes</taxon>
    </lineage>
</organism>
<evidence type="ECO:0000313" key="7">
    <source>
        <dbReference type="EMBL" id="CAB4952224.1"/>
    </source>
</evidence>
<evidence type="ECO:0000256" key="5">
    <source>
        <dbReference type="ARBA" id="ARBA00023136"/>
    </source>
</evidence>
<dbReference type="InterPro" id="IPR051907">
    <property type="entry name" value="DoxX-like_oxidoreductase"/>
</dbReference>
<evidence type="ECO:0000256" key="1">
    <source>
        <dbReference type="ARBA" id="ARBA00004651"/>
    </source>
</evidence>
<accession>A0A6J7KDW5</accession>
<evidence type="ECO:0000256" key="4">
    <source>
        <dbReference type="ARBA" id="ARBA00022989"/>
    </source>
</evidence>
<feature type="transmembrane region" description="Helical" evidence="6">
    <location>
        <begin position="155"/>
        <end position="174"/>
    </location>
</feature>
<gene>
    <name evidence="7" type="ORF">UFOPK3789_00766</name>
</gene>
<dbReference type="AlphaFoldDB" id="A0A6J7KDW5"/>
<evidence type="ECO:0000256" key="2">
    <source>
        <dbReference type="ARBA" id="ARBA00022475"/>
    </source>
</evidence>
<name>A0A6J7KDW5_9ZZZZ</name>
<feature type="transmembrane region" description="Helical" evidence="6">
    <location>
        <begin position="115"/>
        <end position="135"/>
    </location>
</feature>
<keyword evidence="3 6" id="KW-0812">Transmembrane</keyword>
<comment type="subcellular location">
    <subcellularLocation>
        <location evidence="1">Cell membrane</location>
        <topology evidence="1">Multi-pass membrane protein</topology>
    </subcellularLocation>
</comment>
<dbReference type="PANTHER" id="PTHR33452:SF1">
    <property type="entry name" value="INNER MEMBRANE PROTEIN YPHA-RELATED"/>
    <property type="match status" value="1"/>
</dbReference>
<dbReference type="PANTHER" id="PTHR33452">
    <property type="entry name" value="OXIDOREDUCTASE CATD-RELATED"/>
    <property type="match status" value="1"/>
</dbReference>
<keyword evidence="5 6" id="KW-0472">Membrane</keyword>
<protein>
    <submittedName>
        <fullName evidence="7">Unannotated protein</fullName>
    </submittedName>
</protein>
<evidence type="ECO:0000256" key="3">
    <source>
        <dbReference type="ARBA" id="ARBA00022692"/>
    </source>
</evidence>
<feature type="transmembrane region" description="Helical" evidence="6">
    <location>
        <begin position="85"/>
        <end position="103"/>
    </location>
</feature>
<reference evidence="7" key="1">
    <citation type="submission" date="2020-05" db="EMBL/GenBank/DDBJ databases">
        <authorList>
            <person name="Chiriac C."/>
            <person name="Salcher M."/>
            <person name="Ghai R."/>
            <person name="Kavagutti S V."/>
        </authorList>
    </citation>
    <scope>NUCLEOTIDE SEQUENCE</scope>
</reference>
<feature type="transmembrane region" description="Helical" evidence="6">
    <location>
        <begin position="20"/>
        <end position="39"/>
    </location>
</feature>
<evidence type="ECO:0000256" key="6">
    <source>
        <dbReference type="SAM" id="Phobius"/>
    </source>
</evidence>
<proteinExistence type="predicted"/>
<keyword evidence="2" id="KW-1003">Cell membrane</keyword>
<dbReference type="Pfam" id="PF07681">
    <property type="entry name" value="DoxX"/>
    <property type="match status" value="1"/>
</dbReference>
<dbReference type="EMBL" id="CAFBNL010000034">
    <property type="protein sequence ID" value="CAB4952224.1"/>
    <property type="molecule type" value="Genomic_DNA"/>
</dbReference>
<keyword evidence="4 6" id="KW-1133">Transmembrane helix</keyword>
<dbReference type="InterPro" id="IPR032808">
    <property type="entry name" value="DoxX"/>
</dbReference>